<dbReference type="SUPFAM" id="SSF52799">
    <property type="entry name" value="(Phosphotyrosine protein) phosphatases II"/>
    <property type="match status" value="1"/>
</dbReference>
<dbReference type="Gene3D" id="3.90.190.10">
    <property type="entry name" value="Protein tyrosine phosphatase superfamily"/>
    <property type="match status" value="1"/>
</dbReference>
<dbReference type="InterPro" id="IPR029021">
    <property type="entry name" value="Prot-tyrosine_phosphatase-like"/>
</dbReference>
<keyword evidence="1" id="KW-0732">Signal</keyword>
<dbReference type="GO" id="GO:0016787">
    <property type="term" value="F:hydrolase activity"/>
    <property type="evidence" value="ECO:0007669"/>
    <property type="project" value="InterPro"/>
</dbReference>
<evidence type="ECO:0000259" key="2">
    <source>
        <dbReference type="Pfam" id="PF04273"/>
    </source>
</evidence>
<dbReference type="STRING" id="500610.SAMN02799615_01496"/>
<evidence type="ECO:0000313" key="3">
    <source>
        <dbReference type="EMBL" id="SFE67448.1"/>
    </source>
</evidence>
<feature type="signal peptide" evidence="1">
    <location>
        <begin position="1"/>
        <end position="23"/>
    </location>
</feature>
<accession>A0A1I2CGT1</accession>
<dbReference type="Proteomes" id="UP000199477">
    <property type="component" value="Unassembled WGS sequence"/>
</dbReference>
<reference evidence="4" key="1">
    <citation type="submission" date="2016-10" db="EMBL/GenBank/DDBJ databases">
        <authorList>
            <person name="Varghese N."/>
            <person name="Submissions S."/>
        </authorList>
    </citation>
    <scope>NUCLEOTIDE SEQUENCE [LARGE SCALE GENOMIC DNA]</scope>
    <source>
        <strain evidence="4">UNC178MFTsu3.1</strain>
    </source>
</reference>
<proteinExistence type="predicted"/>
<keyword evidence="4" id="KW-1185">Reference proteome</keyword>
<protein>
    <submittedName>
        <fullName evidence="3">TIGR01244 family protein</fullName>
    </submittedName>
</protein>
<name>A0A1I2CGT1_9GAMM</name>
<evidence type="ECO:0000313" key="4">
    <source>
        <dbReference type="Proteomes" id="UP000199477"/>
    </source>
</evidence>
<organism evidence="3 4">
    <name type="scientific">Dyella marensis</name>
    <dbReference type="NCBI Taxonomy" id="500610"/>
    <lineage>
        <taxon>Bacteria</taxon>
        <taxon>Pseudomonadati</taxon>
        <taxon>Pseudomonadota</taxon>
        <taxon>Gammaproteobacteria</taxon>
        <taxon>Lysobacterales</taxon>
        <taxon>Rhodanobacteraceae</taxon>
        <taxon>Dyella</taxon>
    </lineage>
</organism>
<feature type="domain" description="Beta-lactamase hydrolase-like protein phosphatase-like" evidence="2">
    <location>
        <begin position="38"/>
        <end position="143"/>
    </location>
</feature>
<dbReference type="AlphaFoldDB" id="A0A1I2CGT1"/>
<sequence length="183" mass="19010">MPKLRWTFIAAIVLGAAAVLATAAFDRHGDAKAHVDAKALVPGVWISEQIGPEQLAALKSQGFRAVVDLRPDHEAAGQPSASTMGEAAAGQGLQFDYIPVAHGDVPSGAVETLGRTLAREQTPVLLYCRSGRRAARTWALAEASRPGGLDAPAILNAVHQAGQDAGDLADQITGRIAARPATH</sequence>
<dbReference type="EMBL" id="FONH01000003">
    <property type="protein sequence ID" value="SFE67448.1"/>
    <property type="molecule type" value="Genomic_DNA"/>
</dbReference>
<evidence type="ECO:0000256" key="1">
    <source>
        <dbReference type="SAM" id="SignalP"/>
    </source>
</evidence>
<dbReference type="RefSeq" id="WP_051548932.1">
    <property type="nucleotide sequence ID" value="NZ_FONH01000003.1"/>
</dbReference>
<gene>
    <name evidence="3" type="ORF">SAMN02799615_01496</name>
</gene>
<dbReference type="InterPro" id="IPR005939">
    <property type="entry name" value="BLH_phosphatase-like"/>
</dbReference>
<feature type="chain" id="PRO_5011554902" evidence="1">
    <location>
        <begin position="24"/>
        <end position="183"/>
    </location>
</feature>
<dbReference type="Pfam" id="PF04273">
    <property type="entry name" value="BLH_phosphatase"/>
    <property type="match status" value="1"/>
</dbReference>